<dbReference type="PANTHER" id="PTHR43214:SF42">
    <property type="entry name" value="TRANSCRIPTIONAL REGULATORY PROTEIN DESR"/>
    <property type="match status" value="1"/>
</dbReference>
<dbReference type="RefSeq" id="WP_035868676.1">
    <property type="nucleotide sequence ID" value="NZ_KK853997.1"/>
</dbReference>
<name>A0A066YJX4_9ACTN</name>
<dbReference type="SMART" id="SM00448">
    <property type="entry name" value="REC"/>
    <property type="match status" value="1"/>
</dbReference>
<evidence type="ECO:0000259" key="5">
    <source>
        <dbReference type="PROSITE" id="PS50110"/>
    </source>
</evidence>
<dbReference type="GO" id="GO:0006355">
    <property type="term" value="P:regulation of DNA-templated transcription"/>
    <property type="evidence" value="ECO:0007669"/>
    <property type="project" value="InterPro"/>
</dbReference>
<dbReference type="SUPFAM" id="SSF46894">
    <property type="entry name" value="C-terminal effector domain of the bipartite response regulators"/>
    <property type="match status" value="1"/>
</dbReference>
<dbReference type="InterPro" id="IPR001789">
    <property type="entry name" value="Sig_transdc_resp-reg_receiver"/>
</dbReference>
<evidence type="ECO:0000256" key="1">
    <source>
        <dbReference type="ARBA" id="ARBA00022553"/>
    </source>
</evidence>
<dbReference type="SMART" id="SM00421">
    <property type="entry name" value="HTH_LUXR"/>
    <property type="match status" value="1"/>
</dbReference>
<dbReference type="InterPro" id="IPR011006">
    <property type="entry name" value="CheY-like_superfamily"/>
</dbReference>
<dbReference type="Pfam" id="PF00072">
    <property type="entry name" value="Response_reg"/>
    <property type="match status" value="1"/>
</dbReference>
<feature type="modified residue" description="4-aspartylphosphate" evidence="3">
    <location>
        <position position="62"/>
    </location>
</feature>
<evidence type="ECO:0000313" key="6">
    <source>
        <dbReference type="EMBL" id="KDN81472.1"/>
    </source>
</evidence>
<dbReference type="PATRIC" id="fig|1348663.4.peg.6491"/>
<dbReference type="InterPro" id="IPR000792">
    <property type="entry name" value="Tscrpt_reg_LuxR_C"/>
</dbReference>
<evidence type="ECO:0000256" key="3">
    <source>
        <dbReference type="PROSITE-ProRule" id="PRU00169"/>
    </source>
</evidence>
<dbReference type="Gene3D" id="3.40.50.2300">
    <property type="match status" value="1"/>
</dbReference>
<dbReference type="Proteomes" id="UP000027178">
    <property type="component" value="Unassembled WGS sequence"/>
</dbReference>
<dbReference type="InterPro" id="IPR016032">
    <property type="entry name" value="Sig_transdc_resp-reg_C-effctor"/>
</dbReference>
<organism evidence="6 7">
    <name type="scientific">Kitasatospora cheerisanensis KCTC 2395</name>
    <dbReference type="NCBI Taxonomy" id="1348663"/>
    <lineage>
        <taxon>Bacteria</taxon>
        <taxon>Bacillati</taxon>
        <taxon>Actinomycetota</taxon>
        <taxon>Actinomycetes</taxon>
        <taxon>Kitasatosporales</taxon>
        <taxon>Streptomycetaceae</taxon>
        <taxon>Kitasatospora</taxon>
    </lineage>
</organism>
<dbReference type="eggNOG" id="COG2197">
    <property type="taxonomic scope" value="Bacteria"/>
</dbReference>
<keyword evidence="2" id="KW-0238">DNA-binding</keyword>
<gene>
    <name evidence="6" type="ORF">KCH_67100</name>
</gene>
<reference evidence="6 7" key="1">
    <citation type="submission" date="2014-05" db="EMBL/GenBank/DDBJ databases">
        <title>Draft Genome Sequence of Kitasatospora cheerisanensis KCTC 2395.</title>
        <authorList>
            <person name="Nam D.H."/>
        </authorList>
    </citation>
    <scope>NUCLEOTIDE SEQUENCE [LARGE SCALE GENOMIC DNA]</scope>
    <source>
        <strain evidence="6 7">KCTC 2395</strain>
    </source>
</reference>
<dbReference type="SUPFAM" id="SSF52172">
    <property type="entry name" value="CheY-like"/>
    <property type="match status" value="1"/>
</dbReference>
<dbReference type="AlphaFoldDB" id="A0A066YJX4"/>
<dbReference type="Pfam" id="PF00196">
    <property type="entry name" value="GerE"/>
    <property type="match status" value="1"/>
</dbReference>
<evidence type="ECO:0008006" key="8">
    <source>
        <dbReference type="Google" id="ProtNLM"/>
    </source>
</evidence>
<proteinExistence type="predicted"/>
<keyword evidence="1 3" id="KW-0597">Phosphoprotein</keyword>
<evidence type="ECO:0000313" key="7">
    <source>
        <dbReference type="Proteomes" id="UP000027178"/>
    </source>
</evidence>
<dbReference type="PRINTS" id="PR00038">
    <property type="entry name" value="HTHLUXR"/>
</dbReference>
<keyword evidence="7" id="KW-1185">Reference proteome</keyword>
<dbReference type="PROSITE" id="PS50110">
    <property type="entry name" value="RESPONSE_REGULATORY"/>
    <property type="match status" value="1"/>
</dbReference>
<dbReference type="PANTHER" id="PTHR43214">
    <property type="entry name" value="TWO-COMPONENT RESPONSE REGULATOR"/>
    <property type="match status" value="1"/>
</dbReference>
<dbReference type="HOGENOM" id="CLU_000445_90_0_11"/>
<dbReference type="PROSITE" id="PS50043">
    <property type="entry name" value="HTH_LUXR_2"/>
    <property type="match status" value="1"/>
</dbReference>
<feature type="domain" description="HTH luxR-type" evidence="4">
    <location>
        <begin position="152"/>
        <end position="212"/>
    </location>
</feature>
<dbReference type="GO" id="GO:0003677">
    <property type="term" value="F:DNA binding"/>
    <property type="evidence" value="ECO:0007669"/>
    <property type="project" value="UniProtKB-KW"/>
</dbReference>
<dbReference type="CDD" id="cd06170">
    <property type="entry name" value="LuxR_C_like"/>
    <property type="match status" value="1"/>
</dbReference>
<protein>
    <recommendedName>
        <fullName evidence="8">LuxR family transcriptional regulator</fullName>
    </recommendedName>
</protein>
<dbReference type="InterPro" id="IPR058245">
    <property type="entry name" value="NreC/VraR/RcsB-like_REC"/>
</dbReference>
<accession>A0A066YJX4</accession>
<comment type="caution">
    <text evidence="6">The sequence shown here is derived from an EMBL/GenBank/DDBJ whole genome shotgun (WGS) entry which is preliminary data.</text>
</comment>
<evidence type="ECO:0000259" key="4">
    <source>
        <dbReference type="PROSITE" id="PS50043"/>
    </source>
</evidence>
<dbReference type="EMBL" id="JNBY01000141">
    <property type="protein sequence ID" value="KDN81472.1"/>
    <property type="molecule type" value="Genomic_DNA"/>
</dbReference>
<feature type="domain" description="Response regulatory" evidence="5">
    <location>
        <begin position="11"/>
        <end position="127"/>
    </location>
</feature>
<evidence type="ECO:0000256" key="2">
    <source>
        <dbReference type="ARBA" id="ARBA00023125"/>
    </source>
</evidence>
<dbReference type="GO" id="GO:0000160">
    <property type="term" value="P:phosphorelay signal transduction system"/>
    <property type="evidence" value="ECO:0007669"/>
    <property type="project" value="InterPro"/>
</dbReference>
<dbReference type="InterPro" id="IPR039420">
    <property type="entry name" value="WalR-like"/>
</dbReference>
<dbReference type="OrthoDB" id="4069167at2"/>
<sequence>MADGSTGRTVRVLVVDDHPVVCDGVSTLIRRAEDVSVVGSARTAREGVDLAGALRPDVVLLDLRLPDLPGAQTVPLLRAAAPDARVVLFTAFEDRNALSAALAAGAHGCLLKDVTDTDLVAQLRLAAAGRRVLDPRLNGSAPAQLQARLFGLSLSRREYDVIRSAATGRTNPEIAEELGLTRNTVKTYLQTAMHKLGARNRVEAIRRAQQEQLL</sequence>
<dbReference type="CDD" id="cd17535">
    <property type="entry name" value="REC_NarL-like"/>
    <property type="match status" value="1"/>
</dbReference>